<dbReference type="EMBL" id="JAJEWP010000001">
    <property type="protein sequence ID" value="MCC2615785.1"/>
    <property type="molecule type" value="Genomic_DNA"/>
</dbReference>
<evidence type="ECO:0000256" key="1">
    <source>
        <dbReference type="SAM" id="Phobius"/>
    </source>
</evidence>
<dbReference type="PANTHER" id="PTHR30600:SF9">
    <property type="entry name" value="BLR7738 PROTEIN"/>
    <property type="match status" value="1"/>
</dbReference>
<protein>
    <recommendedName>
        <fullName evidence="4">Cytochrome c domain-containing protein</fullName>
    </recommendedName>
</protein>
<evidence type="ECO:0000313" key="2">
    <source>
        <dbReference type="EMBL" id="MCC2615785.1"/>
    </source>
</evidence>
<keyword evidence="1" id="KW-1133">Transmembrane helix</keyword>
<dbReference type="Pfam" id="PF21419">
    <property type="entry name" value="RoxA-like_Cyt-c"/>
    <property type="match status" value="1"/>
</dbReference>
<comment type="caution">
    <text evidence="2">The sequence shown here is derived from an EMBL/GenBank/DDBJ whole genome shotgun (WGS) entry which is preliminary data.</text>
</comment>
<sequence length="701" mass="79047">MRSFLDWIGDTWDAFWRVIKRMVMAFVGWIVRICKAIFGVWRAIGPRWFRRSLATVTIGVLIYHALTVFLAPNLTQESVHRVVYLNGGWSDEQRQTYYHTPQGTELLGLRYDWLVNLELPLSHERLASETNMRGWGFIVDPAQRPSARNPGNLPVGFSQHIDPISGEQKLDLGCAMCHTGELHYQGVALRVDGGQAMQSVPTAKRGEFITTLAAASLETYFNPWKWSRFATRMVGQDDEAEGVLRDEFWAYIKQMLGFMKGPGAPQWYPVEEGRGRTDAVGRIANVVFGYDLDVPDNYRKADAPASYPFVWDIWRFDWVQYTGFTNQAMARNVGEALGVLAPIKLVDAQGNLIRGKDFGETLVDVDGMHCVEGVLRSLEPPRWPAEVLGNIDIERARQGKELFGDRCQHCHGPHTSAPYDWPVAAKAGDNPANQIDVNWQWDMAGDISYDDKGNPVRKDWREQIWSIPWISTQTVGTDAKLANNFMDNTYDATKVLAGAPPVNAGNGLEVLLNRLVPTLYQRWSVPEQDIAEYDGMNVPFRITNRRGYKARPLHGVWATPPFLHNGSVPTIYDLLSPLRARPSTFYVGNREYDPDKLGYRSIPGPGSFKHDTRIAGNHNTGHLFTDVQMPGRIGKLLSEQERLALLEYLKVMGNPDYSDALGGDPLNWAQYPKAPVDPTLEASCKASLQQHVSQQWRHNHG</sequence>
<name>A0ABS8G5F1_9ALTE</name>
<keyword evidence="3" id="KW-1185">Reference proteome</keyword>
<evidence type="ECO:0000313" key="3">
    <source>
        <dbReference type="Proteomes" id="UP001520878"/>
    </source>
</evidence>
<organism evidence="2 3">
    <name type="scientific">Fluctibacter halophilus</name>
    <dbReference type="NCBI Taxonomy" id="226011"/>
    <lineage>
        <taxon>Bacteria</taxon>
        <taxon>Pseudomonadati</taxon>
        <taxon>Pseudomonadota</taxon>
        <taxon>Gammaproteobacteria</taxon>
        <taxon>Alteromonadales</taxon>
        <taxon>Alteromonadaceae</taxon>
        <taxon>Fluctibacter</taxon>
    </lineage>
</organism>
<keyword evidence="1" id="KW-0812">Transmembrane</keyword>
<reference evidence="2 3" key="1">
    <citation type="submission" date="2021-10" db="EMBL/GenBank/DDBJ databases">
        <title>Draft genome of Aestuariibacter halophilus JC2043.</title>
        <authorList>
            <person name="Emsley S.A."/>
            <person name="Pfannmuller K.M."/>
            <person name="Ushijima B."/>
            <person name="Saw J.H."/>
            <person name="Videau P."/>
        </authorList>
    </citation>
    <scope>NUCLEOTIDE SEQUENCE [LARGE SCALE GENOMIC DNA]</scope>
    <source>
        <strain evidence="2 3">JC2043</strain>
    </source>
</reference>
<dbReference type="InterPro" id="IPR051395">
    <property type="entry name" value="Cytochrome_c_Peroxidase/MauG"/>
</dbReference>
<dbReference type="Gene3D" id="1.10.760.10">
    <property type="entry name" value="Cytochrome c-like domain"/>
    <property type="match status" value="1"/>
</dbReference>
<dbReference type="PANTHER" id="PTHR30600">
    <property type="entry name" value="CYTOCHROME C PEROXIDASE-RELATED"/>
    <property type="match status" value="1"/>
</dbReference>
<proteinExistence type="predicted"/>
<dbReference type="InterPro" id="IPR036909">
    <property type="entry name" value="Cyt_c-like_dom_sf"/>
</dbReference>
<feature type="transmembrane region" description="Helical" evidence="1">
    <location>
        <begin position="22"/>
        <end position="41"/>
    </location>
</feature>
<dbReference type="InterPro" id="IPR047758">
    <property type="entry name" value="CytoC_perox"/>
</dbReference>
<gene>
    <name evidence="2" type="ORF">LJ739_05995</name>
</gene>
<feature type="transmembrane region" description="Helical" evidence="1">
    <location>
        <begin position="53"/>
        <end position="71"/>
    </location>
</feature>
<keyword evidence="1" id="KW-0472">Membrane</keyword>
<dbReference type="RefSeq" id="WP_229158025.1">
    <property type="nucleotide sequence ID" value="NZ_JAJEWP010000001.1"/>
</dbReference>
<dbReference type="SUPFAM" id="SSF46626">
    <property type="entry name" value="Cytochrome c"/>
    <property type="match status" value="1"/>
</dbReference>
<evidence type="ECO:0008006" key="4">
    <source>
        <dbReference type="Google" id="ProtNLM"/>
    </source>
</evidence>
<accession>A0ABS8G5F1</accession>
<dbReference type="NCBIfam" id="NF040606">
    <property type="entry name" value="CytoC_perox"/>
    <property type="match status" value="1"/>
</dbReference>
<dbReference type="Proteomes" id="UP001520878">
    <property type="component" value="Unassembled WGS sequence"/>
</dbReference>